<dbReference type="CDD" id="cd01283">
    <property type="entry name" value="cytidine_deaminase"/>
    <property type="match status" value="1"/>
</dbReference>
<evidence type="ECO:0000256" key="4">
    <source>
        <dbReference type="ARBA" id="ARBA00012783"/>
    </source>
</evidence>
<evidence type="ECO:0000256" key="7">
    <source>
        <dbReference type="ARBA" id="ARBA00022801"/>
    </source>
</evidence>
<name>E0I3A6_9BACL</name>
<dbReference type="FunFam" id="3.40.140.10:FF:000008">
    <property type="entry name" value="Cytidine deaminase"/>
    <property type="match status" value="1"/>
</dbReference>
<evidence type="ECO:0000256" key="14">
    <source>
        <dbReference type="PIRSR" id="PIRSR606262-3"/>
    </source>
</evidence>
<evidence type="ECO:0000256" key="10">
    <source>
        <dbReference type="ARBA" id="ARBA00049252"/>
    </source>
</evidence>
<comment type="function">
    <text evidence="2 15">This enzyme scavenges exogenous and endogenous cytidine and 2'-deoxycytidine for UMP synthesis.</text>
</comment>
<dbReference type="RefSeq" id="WP_006036298.1">
    <property type="nucleotide sequence ID" value="NZ_AEDD01000001.1"/>
</dbReference>
<protein>
    <recommendedName>
        <fullName evidence="5 15">Cytidine deaminase</fullName>
        <ecNumber evidence="4 15">3.5.4.5</ecNumber>
    </recommendedName>
    <alternativeName>
        <fullName evidence="9 15">Cytidine aminohydrolase</fullName>
    </alternativeName>
</protein>
<dbReference type="InterPro" id="IPR050202">
    <property type="entry name" value="Cyt/Deoxycyt_deaminase"/>
</dbReference>
<dbReference type="EC" id="3.5.4.5" evidence="4 15"/>
<feature type="active site" description="Proton donor" evidence="12">
    <location>
        <position position="65"/>
    </location>
</feature>
<dbReference type="GO" id="GO:0042802">
    <property type="term" value="F:identical protein binding"/>
    <property type="evidence" value="ECO:0007669"/>
    <property type="project" value="UniProtKB-ARBA"/>
</dbReference>
<evidence type="ECO:0000256" key="6">
    <source>
        <dbReference type="ARBA" id="ARBA00022723"/>
    </source>
</evidence>
<dbReference type="InterPro" id="IPR006262">
    <property type="entry name" value="Cyt_deam_tetra"/>
</dbReference>
<dbReference type="eggNOG" id="COG0295">
    <property type="taxonomic scope" value="Bacteria"/>
</dbReference>
<dbReference type="PROSITE" id="PS51747">
    <property type="entry name" value="CYT_DCMP_DEAMINASES_2"/>
    <property type="match status" value="1"/>
</dbReference>
<dbReference type="GO" id="GO:0004126">
    <property type="term" value="F:cytidine deaminase activity"/>
    <property type="evidence" value="ECO:0007669"/>
    <property type="project" value="UniProtKB-UniRule"/>
</dbReference>
<dbReference type="PANTHER" id="PTHR11644">
    <property type="entry name" value="CYTIDINE DEAMINASE"/>
    <property type="match status" value="1"/>
</dbReference>
<sequence>MSGTEEQLIKPEWRQLMNAAREARERAYVPYSHFQVGAALLDANGHIHYGCNVENAAYGPTNCAERTALFRAIADGCGPQSFRAIAVIGDTAAPITPCGVCRQVLIELGGPALPVIMGNLNGDIVVKTVGELLPGAFTSSDLNENTN</sequence>
<evidence type="ECO:0000313" key="18">
    <source>
        <dbReference type="Proteomes" id="UP000005387"/>
    </source>
</evidence>
<reference evidence="17 18" key="1">
    <citation type="submission" date="2010-07" db="EMBL/GenBank/DDBJ databases">
        <title>The draft genome of Paenibacillus curdlanolyticus YK9.</title>
        <authorList>
            <consortium name="US DOE Joint Genome Institute (JGI-PGF)"/>
            <person name="Lucas S."/>
            <person name="Copeland A."/>
            <person name="Lapidus A."/>
            <person name="Cheng J.-F."/>
            <person name="Bruce D."/>
            <person name="Goodwin L."/>
            <person name="Pitluck S."/>
            <person name="Land M.L."/>
            <person name="Hauser L."/>
            <person name="Chang Y.-J."/>
            <person name="Jeffries C."/>
            <person name="Anderson I.J."/>
            <person name="Johnson E."/>
            <person name="Loganathan U."/>
            <person name="Mulhopadhyay B."/>
            <person name="Kyrpides N."/>
            <person name="Woyke T.J."/>
        </authorList>
    </citation>
    <scope>NUCLEOTIDE SEQUENCE [LARGE SCALE GENOMIC DNA]</scope>
    <source>
        <strain evidence="17 18">YK9</strain>
    </source>
</reference>
<evidence type="ECO:0000256" key="12">
    <source>
        <dbReference type="PIRSR" id="PIRSR606262-1"/>
    </source>
</evidence>
<keyword evidence="18" id="KW-1185">Reference proteome</keyword>
<gene>
    <name evidence="17" type="ORF">PaecuDRAFT_0281</name>
</gene>
<organism evidence="17 18">
    <name type="scientific">Paenibacillus curdlanolyticus YK9</name>
    <dbReference type="NCBI Taxonomy" id="717606"/>
    <lineage>
        <taxon>Bacteria</taxon>
        <taxon>Bacillati</taxon>
        <taxon>Bacillota</taxon>
        <taxon>Bacilli</taxon>
        <taxon>Bacillales</taxon>
        <taxon>Paenibacillaceae</taxon>
        <taxon>Paenibacillus</taxon>
    </lineage>
</organism>
<comment type="catalytic activity">
    <reaction evidence="11 15">
        <text>cytidine + H2O + H(+) = uridine + NH4(+)</text>
        <dbReference type="Rhea" id="RHEA:16069"/>
        <dbReference type="ChEBI" id="CHEBI:15377"/>
        <dbReference type="ChEBI" id="CHEBI:15378"/>
        <dbReference type="ChEBI" id="CHEBI:16704"/>
        <dbReference type="ChEBI" id="CHEBI:17562"/>
        <dbReference type="ChEBI" id="CHEBI:28938"/>
        <dbReference type="EC" id="3.5.4.5"/>
    </reaction>
</comment>
<comment type="catalytic activity">
    <reaction evidence="10 15">
        <text>2'-deoxycytidine + H2O + H(+) = 2'-deoxyuridine + NH4(+)</text>
        <dbReference type="Rhea" id="RHEA:13433"/>
        <dbReference type="ChEBI" id="CHEBI:15377"/>
        <dbReference type="ChEBI" id="CHEBI:15378"/>
        <dbReference type="ChEBI" id="CHEBI:15698"/>
        <dbReference type="ChEBI" id="CHEBI:16450"/>
        <dbReference type="ChEBI" id="CHEBI:28938"/>
        <dbReference type="EC" id="3.5.4.5"/>
    </reaction>
</comment>
<feature type="binding site" evidence="14">
    <location>
        <position position="98"/>
    </location>
    <ligand>
        <name>Zn(2+)</name>
        <dbReference type="ChEBI" id="CHEBI:29105"/>
        <note>catalytic</note>
    </ligand>
</feature>
<dbReference type="GO" id="GO:0072527">
    <property type="term" value="P:pyrimidine-containing compound metabolic process"/>
    <property type="evidence" value="ECO:0007669"/>
    <property type="project" value="UniProtKB-ARBA"/>
</dbReference>
<evidence type="ECO:0000256" key="11">
    <source>
        <dbReference type="ARBA" id="ARBA00049558"/>
    </source>
</evidence>
<evidence type="ECO:0000256" key="3">
    <source>
        <dbReference type="ARBA" id="ARBA00006576"/>
    </source>
</evidence>
<dbReference type="GO" id="GO:0008270">
    <property type="term" value="F:zinc ion binding"/>
    <property type="evidence" value="ECO:0007669"/>
    <property type="project" value="UniProtKB-UniRule"/>
</dbReference>
<dbReference type="InterPro" id="IPR016192">
    <property type="entry name" value="APOBEC/CMP_deaminase_Zn-bd"/>
</dbReference>
<keyword evidence="6 14" id="KW-0479">Metal-binding</keyword>
<dbReference type="Pfam" id="PF00383">
    <property type="entry name" value="dCMP_cyt_deam_1"/>
    <property type="match status" value="1"/>
</dbReference>
<dbReference type="NCBIfam" id="TIGR01354">
    <property type="entry name" value="cyt_deam_tetra"/>
    <property type="match status" value="1"/>
</dbReference>
<evidence type="ECO:0000256" key="1">
    <source>
        <dbReference type="ARBA" id="ARBA00001947"/>
    </source>
</evidence>
<dbReference type="PROSITE" id="PS00903">
    <property type="entry name" value="CYT_DCMP_DEAMINASES_1"/>
    <property type="match status" value="1"/>
</dbReference>
<dbReference type="PANTHER" id="PTHR11644:SF2">
    <property type="entry name" value="CYTIDINE DEAMINASE"/>
    <property type="match status" value="1"/>
</dbReference>
<evidence type="ECO:0000256" key="2">
    <source>
        <dbReference type="ARBA" id="ARBA00003949"/>
    </source>
</evidence>
<comment type="cofactor">
    <cofactor evidence="1 14 15">
        <name>Zn(2+)</name>
        <dbReference type="ChEBI" id="CHEBI:29105"/>
    </cofactor>
</comment>
<dbReference type="NCBIfam" id="NF004064">
    <property type="entry name" value="PRK05578.1"/>
    <property type="match status" value="1"/>
</dbReference>
<feature type="binding site" evidence="13">
    <location>
        <begin position="52"/>
        <end position="58"/>
    </location>
    <ligand>
        <name>substrate</name>
    </ligand>
</feature>
<dbReference type="GO" id="GO:0055086">
    <property type="term" value="P:nucleobase-containing small molecule metabolic process"/>
    <property type="evidence" value="ECO:0007669"/>
    <property type="project" value="UniProtKB-ARBA"/>
</dbReference>
<evidence type="ECO:0000256" key="13">
    <source>
        <dbReference type="PIRSR" id="PIRSR606262-2"/>
    </source>
</evidence>
<evidence type="ECO:0000256" key="9">
    <source>
        <dbReference type="ARBA" id="ARBA00032005"/>
    </source>
</evidence>
<dbReference type="Gene3D" id="3.40.140.10">
    <property type="entry name" value="Cytidine Deaminase, domain 2"/>
    <property type="match status" value="1"/>
</dbReference>
<evidence type="ECO:0000259" key="16">
    <source>
        <dbReference type="PROSITE" id="PS51747"/>
    </source>
</evidence>
<accession>E0I3A6</accession>
<feature type="binding site" evidence="14">
    <location>
        <position position="101"/>
    </location>
    <ligand>
        <name>Zn(2+)</name>
        <dbReference type="ChEBI" id="CHEBI:29105"/>
        <note>catalytic</note>
    </ligand>
</feature>
<evidence type="ECO:0000256" key="5">
    <source>
        <dbReference type="ARBA" id="ARBA00018266"/>
    </source>
</evidence>
<feature type="binding site" evidence="14">
    <location>
        <position position="63"/>
    </location>
    <ligand>
        <name>Zn(2+)</name>
        <dbReference type="ChEBI" id="CHEBI:29105"/>
        <note>catalytic</note>
    </ligand>
</feature>
<dbReference type="EMBL" id="AEDD01000001">
    <property type="protein sequence ID" value="EFM12770.1"/>
    <property type="molecule type" value="Genomic_DNA"/>
</dbReference>
<comment type="similarity">
    <text evidence="3 15">Belongs to the cytidine and deoxycytidylate deaminase family.</text>
</comment>
<evidence type="ECO:0000313" key="17">
    <source>
        <dbReference type="EMBL" id="EFM12770.1"/>
    </source>
</evidence>
<feature type="domain" description="CMP/dCMP-type deaminase" evidence="16">
    <location>
        <begin position="11"/>
        <end position="140"/>
    </location>
</feature>
<evidence type="ECO:0000256" key="15">
    <source>
        <dbReference type="RuleBase" id="RU364006"/>
    </source>
</evidence>
<dbReference type="InterPro" id="IPR016193">
    <property type="entry name" value="Cytidine_deaminase-like"/>
</dbReference>
<keyword evidence="8 14" id="KW-0862">Zinc</keyword>
<evidence type="ECO:0000256" key="8">
    <source>
        <dbReference type="ARBA" id="ARBA00022833"/>
    </source>
</evidence>
<proteinExistence type="inferred from homology"/>
<dbReference type="Proteomes" id="UP000005387">
    <property type="component" value="Unassembled WGS sequence"/>
</dbReference>
<dbReference type="STRING" id="717606.PaecuDRAFT_0281"/>
<dbReference type="SUPFAM" id="SSF53927">
    <property type="entry name" value="Cytidine deaminase-like"/>
    <property type="match status" value="1"/>
</dbReference>
<dbReference type="InterPro" id="IPR002125">
    <property type="entry name" value="CMP_dCMP_dom"/>
</dbReference>
<dbReference type="AlphaFoldDB" id="E0I3A6"/>
<dbReference type="GO" id="GO:0005829">
    <property type="term" value="C:cytosol"/>
    <property type="evidence" value="ECO:0007669"/>
    <property type="project" value="TreeGrafter"/>
</dbReference>
<keyword evidence="7 15" id="KW-0378">Hydrolase</keyword>